<name>C1AY99_RHOOB</name>
<evidence type="ECO:0000313" key="2">
    <source>
        <dbReference type="Proteomes" id="UP000002212"/>
    </source>
</evidence>
<sequence length="170" mass="18420">MKGGTLLVWEFSACRSGTRCIEGDGEVLGRKNYTQEEIDHAEASVAEQLAVYTSLTGAIAGEVTGKKVFASLEDFEPLFFGNMVLALDRYFVHRVRAVTGKDGNPLNEVEIIADSLMNNGGVLRGINVLAYVPGGSVLKLEIGDPIRVGADDFTRLSAAFFAELRSRFLT</sequence>
<evidence type="ECO:0000313" key="1">
    <source>
        <dbReference type="EMBL" id="BAH54094.1"/>
    </source>
</evidence>
<dbReference type="EMBL" id="AP011115">
    <property type="protein sequence ID" value="BAH54094.1"/>
    <property type="molecule type" value="Genomic_DNA"/>
</dbReference>
<accession>C1AY99</accession>
<protein>
    <submittedName>
        <fullName evidence="1">Uncharacterized protein</fullName>
    </submittedName>
</protein>
<dbReference type="HOGENOM" id="CLU_150045_0_0_11"/>
<organism evidence="1 2">
    <name type="scientific">Rhodococcus opacus (strain B4)</name>
    <dbReference type="NCBI Taxonomy" id="632772"/>
    <lineage>
        <taxon>Bacteria</taxon>
        <taxon>Bacillati</taxon>
        <taxon>Actinomycetota</taxon>
        <taxon>Actinomycetes</taxon>
        <taxon>Mycobacteriales</taxon>
        <taxon>Nocardiaceae</taxon>
        <taxon>Rhodococcus</taxon>
    </lineage>
</organism>
<gene>
    <name evidence="1" type="ordered locus">ROP_58470</name>
</gene>
<dbReference type="Proteomes" id="UP000002212">
    <property type="component" value="Chromosome"/>
</dbReference>
<proteinExistence type="predicted"/>
<dbReference type="KEGG" id="rop:ROP_58470"/>
<reference evidence="1 2" key="1">
    <citation type="submission" date="2009-03" db="EMBL/GenBank/DDBJ databases">
        <title>Comparison of the complete genome sequences of Rhodococcus erythropolis PR4 and Rhodococcus opacus B4.</title>
        <authorList>
            <person name="Takarada H."/>
            <person name="Sekine M."/>
            <person name="Hosoyama A."/>
            <person name="Yamada R."/>
            <person name="Fujisawa T."/>
            <person name="Omata S."/>
            <person name="Shimizu A."/>
            <person name="Tsukatani N."/>
            <person name="Tanikawa S."/>
            <person name="Fujita N."/>
            <person name="Harayama S."/>
        </authorList>
    </citation>
    <scope>NUCLEOTIDE SEQUENCE [LARGE SCALE GENOMIC DNA]</scope>
    <source>
        <strain evidence="1 2">B4</strain>
    </source>
</reference>
<dbReference type="PATRIC" id="fig|632772.20.peg.6109"/>
<dbReference type="AlphaFoldDB" id="C1AY99"/>